<dbReference type="PANTHER" id="PTHR47751:SF1">
    <property type="entry name" value="SUPERFAMILY HYDROLASE, PUTATIVE (AFU_ORTHOLOGUE AFUA_2G16580)-RELATED"/>
    <property type="match status" value="1"/>
</dbReference>
<evidence type="ECO:0000313" key="3">
    <source>
        <dbReference type="Proteomes" id="UP001378956"/>
    </source>
</evidence>
<dbReference type="Proteomes" id="UP001378956">
    <property type="component" value="Unassembled WGS sequence"/>
</dbReference>
<dbReference type="InterPro" id="IPR051411">
    <property type="entry name" value="Polyketide_trans_af380"/>
</dbReference>
<dbReference type="InterPro" id="IPR029058">
    <property type="entry name" value="AB_hydrolase_fold"/>
</dbReference>
<accession>A0ABU8NHI1</accession>
<organism evidence="2 3">
    <name type="scientific">Pedobacter panaciterrae</name>
    <dbReference type="NCBI Taxonomy" id="363849"/>
    <lineage>
        <taxon>Bacteria</taxon>
        <taxon>Pseudomonadati</taxon>
        <taxon>Bacteroidota</taxon>
        <taxon>Sphingobacteriia</taxon>
        <taxon>Sphingobacteriales</taxon>
        <taxon>Sphingobacteriaceae</taxon>
        <taxon>Pedobacter</taxon>
    </lineage>
</organism>
<dbReference type="GO" id="GO:0016787">
    <property type="term" value="F:hydrolase activity"/>
    <property type="evidence" value="ECO:0007669"/>
    <property type="project" value="UniProtKB-KW"/>
</dbReference>
<comment type="caution">
    <text evidence="2">The sequence shown here is derived from an EMBL/GenBank/DDBJ whole genome shotgun (WGS) entry which is preliminary data.</text>
</comment>
<feature type="domain" description="Dienelactone hydrolase" evidence="1">
    <location>
        <begin position="62"/>
        <end position="188"/>
    </location>
</feature>
<dbReference type="EMBL" id="JBBEUB010000001">
    <property type="protein sequence ID" value="MEJ2901700.1"/>
    <property type="molecule type" value="Genomic_DNA"/>
</dbReference>
<dbReference type="InterPro" id="IPR002925">
    <property type="entry name" value="Dienelactn_hydro"/>
</dbReference>
<dbReference type="Pfam" id="PF01738">
    <property type="entry name" value="DLH"/>
    <property type="match status" value="1"/>
</dbReference>
<evidence type="ECO:0000313" key="2">
    <source>
        <dbReference type="EMBL" id="MEJ2901700.1"/>
    </source>
</evidence>
<keyword evidence="2" id="KW-0378">Hydrolase</keyword>
<name>A0ABU8NHI1_9SPHI</name>
<dbReference type="Gene3D" id="3.40.50.1820">
    <property type="entry name" value="alpha/beta hydrolase"/>
    <property type="match status" value="1"/>
</dbReference>
<reference evidence="2 3" key="1">
    <citation type="submission" date="2024-03" db="EMBL/GenBank/DDBJ databases">
        <title>Sequence of Lycoming College Course Isolates.</title>
        <authorList>
            <person name="Plotts O."/>
            <person name="Newman J."/>
        </authorList>
    </citation>
    <scope>NUCLEOTIDE SEQUENCE [LARGE SCALE GENOMIC DNA]</scope>
    <source>
        <strain evidence="2 3">CJB-3</strain>
    </source>
</reference>
<proteinExistence type="predicted"/>
<dbReference type="Gene3D" id="1.10.10.800">
    <property type="match status" value="1"/>
</dbReference>
<dbReference type="RefSeq" id="WP_337715537.1">
    <property type="nucleotide sequence ID" value="NZ_JBBEUB010000001.1"/>
</dbReference>
<dbReference type="PANTHER" id="PTHR47751">
    <property type="entry name" value="SUPERFAMILY HYDROLASE, PUTATIVE (AFU_ORTHOLOGUE AFUA_2G16580)-RELATED"/>
    <property type="match status" value="1"/>
</dbReference>
<gene>
    <name evidence="2" type="ORF">WAE58_04665</name>
</gene>
<keyword evidence="3" id="KW-1185">Reference proteome</keyword>
<evidence type="ECO:0000259" key="1">
    <source>
        <dbReference type="Pfam" id="PF01738"/>
    </source>
</evidence>
<dbReference type="SUPFAM" id="SSF53474">
    <property type="entry name" value="alpha/beta-Hydrolases"/>
    <property type="match status" value="1"/>
</dbReference>
<sequence>MEKFKKIILAVAVSAIMPHITNAQRSNANLKNEKTMEKVSFQNKIGITVVGNVHYPVGFDRNKKYAALVVVPPAGGAKEQTAGLYAKKMSENGFVAIAIDGSYQGESGGEPRYKEDPIARVEDIRAAVDYLTTMPYIDENRIGALGICAGGGYVVSAAMTERRIKAVASVVPVNGGRENRAQGSEATIATLETIAKQRTAEARGEAPMILAWIPDEYKVADDIDLRESYEYYRTSRGANPNWQNKMRFTSLDAVMAYDAFYLVESLLTQPLKIIIGSKPGAFGSIIDGNDLYKRAASKHKDIVVMEGASHFDLYDNANYVDKTVEAVKSFFDTNLK</sequence>
<protein>
    <submittedName>
        <fullName evidence="2">Alpha/beta hydrolase</fullName>
    </submittedName>
</protein>